<keyword evidence="2" id="KW-1185">Reference proteome</keyword>
<evidence type="ECO:0000313" key="1">
    <source>
        <dbReference type="EMBL" id="KAJ9148212.1"/>
    </source>
</evidence>
<gene>
    <name evidence="1" type="ORF">NKR19_g5963</name>
</gene>
<reference evidence="1" key="1">
    <citation type="submission" date="2022-07" db="EMBL/GenBank/DDBJ databases">
        <title>Fungi with potential for degradation of polypropylene.</title>
        <authorList>
            <person name="Gostincar C."/>
        </authorList>
    </citation>
    <scope>NUCLEOTIDE SEQUENCE</scope>
    <source>
        <strain evidence="1">EXF-13287</strain>
    </source>
</reference>
<sequence length="146" mass="17035">MSSLFCCDSVKPYRPQYLLHQQKFTSFMDWASYPREPAPSGGEHDQASFAELDPPFAVQLVRQVNYGPLETKRYFIPVKDSPEENAFVEVAEQDLIQANFQKLNSYKNYKCDAHNKFFEVNLYEKDPVNKHHWRVNLARPSTSIDL</sequence>
<dbReference type="AlphaFoldDB" id="A0AA38RGG8"/>
<protein>
    <submittedName>
        <fullName evidence="1">Uncharacterized protein</fullName>
    </submittedName>
</protein>
<dbReference type="EMBL" id="JANBVN010000087">
    <property type="protein sequence ID" value="KAJ9148212.1"/>
    <property type="molecule type" value="Genomic_DNA"/>
</dbReference>
<accession>A0AA38RGG8</accession>
<name>A0AA38RGG8_9PEZI</name>
<comment type="caution">
    <text evidence="1">The sequence shown here is derived from an EMBL/GenBank/DDBJ whole genome shotgun (WGS) entry which is preliminary data.</text>
</comment>
<evidence type="ECO:0000313" key="2">
    <source>
        <dbReference type="Proteomes" id="UP001174691"/>
    </source>
</evidence>
<proteinExistence type="predicted"/>
<organism evidence="1 2">
    <name type="scientific">Coniochaeta hoffmannii</name>
    <dbReference type="NCBI Taxonomy" id="91930"/>
    <lineage>
        <taxon>Eukaryota</taxon>
        <taxon>Fungi</taxon>
        <taxon>Dikarya</taxon>
        <taxon>Ascomycota</taxon>
        <taxon>Pezizomycotina</taxon>
        <taxon>Sordariomycetes</taxon>
        <taxon>Sordariomycetidae</taxon>
        <taxon>Coniochaetales</taxon>
        <taxon>Coniochaetaceae</taxon>
        <taxon>Coniochaeta</taxon>
    </lineage>
</organism>
<dbReference type="Proteomes" id="UP001174691">
    <property type="component" value="Unassembled WGS sequence"/>
</dbReference>